<name>A0A4R5QPJ4_9PROT</name>
<organism evidence="1 2">
    <name type="scientific">Dankookia rubra</name>
    <dbReference type="NCBI Taxonomy" id="1442381"/>
    <lineage>
        <taxon>Bacteria</taxon>
        <taxon>Pseudomonadati</taxon>
        <taxon>Pseudomonadota</taxon>
        <taxon>Alphaproteobacteria</taxon>
        <taxon>Acetobacterales</taxon>
        <taxon>Roseomonadaceae</taxon>
        <taxon>Dankookia</taxon>
    </lineage>
</organism>
<dbReference type="AlphaFoldDB" id="A0A4R5QPJ4"/>
<dbReference type="Proteomes" id="UP000295096">
    <property type="component" value="Unassembled WGS sequence"/>
</dbReference>
<sequence>MTRMEAVAQDVRRADALRPSLERIRLPEGVRVEFSALAPDARRIAVDRSSGVVCSAICRNWA</sequence>
<keyword evidence="2" id="KW-1185">Reference proteome</keyword>
<accession>A0A4R5QPJ4</accession>
<reference evidence="1 2" key="1">
    <citation type="journal article" date="2016" name="J. Microbiol.">
        <title>Dankookia rubra gen. nov., sp. nov., an alphaproteobacterium isolated from sediment of a shallow stream.</title>
        <authorList>
            <person name="Kim W.H."/>
            <person name="Kim D.H."/>
            <person name="Kang K."/>
            <person name="Ahn T.Y."/>
        </authorList>
    </citation>
    <scope>NUCLEOTIDE SEQUENCE [LARGE SCALE GENOMIC DNA]</scope>
    <source>
        <strain evidence="1 2">JCM30602</strain>
    </source>
</reference>
<evidence type="ECO:0000313" key="2">
    <source>
        <dbReference type="Proteomes" id="UP000295096"/>
    </source>
</evidence>
<dbReference type="EMBL" id="SMSJ01000001">
    <property type="protein sequence ID" value="TDH64557.1"/>
    <property type="molecule type" value="Genomic_DNA"/>
</dbReference>
<gene>
    <name evidence="1" type="ORF">E2C06_01025</name>
</gene>
<proteinExistence type="predicted"/>
<protein>
    <submittedName>
        <fullName evidence="1">Uncharacterized protein</fullName>
    </submittedName>
</protein>
<comment type="caution">
    <text evidence="1">The sequence shown here is derived from an EMBL/GenBank/DDBJ whole genome shotgun (WGS) entry which is preliminary data.</text>
</comment>
<dbReference type="RefSeq" id="WP_133286713.1">
    <property type="nucleotide sequence ID" value="NZ_SMSJ01000001.1"/>
</dbReference>
<evidence type="ECO:0000313" key="1">
    <source>
        <dbReference type="EMBL" id="TDH64557.1"/>
    </source>
</evidence>